<protein>
    <submittedName>
        <fullName evidence="2">Uncharacterized protein</fullName>
    </submittedName>
</protein>
<feature type="region of interest" description="Disordered" evidence="1">
    <location>
        <begin position="1"/>
        <end position="42"/>
    </location>
</feature>
<dbReference type="AlphaFoldDB" id="A0A2S8FYC2"/>
<evidence type="ECO:0000256" key="1">
    <source>
        <dbReference type="SAM" id="MobiDB-lite"/>
    </source>
</evidence>
<evidence type="ECO:0000313" key="2">
    <source>
        <dbReference type="EMBL" id="PQO37178.1"/>
    </source>
</evidence>
<gene>
    <name evidence="2" type="ORF">C5Y83_04270</name>
</gene>
<dbReference type="Proteomes" id="UP000238322">
    <property type="component" value="Unassembled WGS sequence"/>
</dbReference>
<sequence>MICEEPHKKGMSASSIEPYSAHESPPNSRHGASDSGASEDAAVAATVVTSIEDATNEPAPKGLTRWKASRRSQVLTRRNKKALAGVEGFCDPWLLMADRGDGAGDPLIWRGVL</sequence>
<evidence type="ECO:0000313" key="3">
    <source>
        <dbReference type="Proteomes" id="UP000238322"/>
    </source>
</evidence>
<reference evidence="2 3" key="1">
    <citation type="submission" date="2018-02" db="EMBL/GenBank/DDBJ databases">
        <title>Comparative genomes isolates from brazilian mangrove.</title>
        <authorList>
            <person name="Araujo J.E."/>
            <person name="Taketani R.G."/>
            <person name="Silva M.C.P."/>
            <person name="Loureco M.V."/>
            <person name="Andreote F.D."/>
        </authorList>
    </citation>
    <scope>NUCLEOTIDE SEQUENCE [LARGE SCALE GENOMIC DNA]</scope>
    <source>
        <strain evidence="2 3">Hex-1 MGV</strain>
    </source>
</reference>
<accession>A0A2S8FYC2</accession>
<dbReference type="EMBL" id="PUHY01000005">
    <property type="protein sequence ID" value="PQO37178.1"/>
    <property type="molecule type" value="Genomic_DNA"/>
</dbReference>
<name>A0A2S8FYC2_9BACT</name>
<comment type="caution">
    <text evidence="2">The sequence shown here is derived from an EMBL/GenBank/DDBJ whole genome shotgun (WGS) entry which is preliminary data.</text>
</comment>
<proteinExistence type="predicted"/>
<organism evidence="2 3">
    <name type="scientific">Blastopirellula marina</name>
    <dbReference type="NCBI Taxonomy" id="124"/>
    <lineage>
        <taxon>Bacteria</taxon>
        <taxon>Pseudomonadati</taxon>
        <taxon>Planctomycetota</taxon>
        <taxon>Planctomycetia</taxon>
        <taxon>Pirellulales</taxon>
        <taxon>Pirellulaceae</taxon>
        <taxon>Blastopirellula</taxon>
    </lineage>
</organism>
<feature type="compositionally biased region" description="Low complexity" evidence="1">
    <location>
        <begin position="33"/>
        <end position="42"/>
    </location>
</feature>